<dbReference type="EMBL" id="CATQJA010000581">
    <property type="protein sequence ID" value="CAJ0561732.1"/>
    <property type="molecule type" value="Genomic_DNA"/>
</dbReference>
<reference evidence="1" key="1">
    <citation type="submission" date="2023-06" db="EMBL/GenBank/DDBJ databases">
        <authorList>
            <person name="Delattre M."/>
        </authorList>
    </citation>
    <scope>NUCLEOTIDE SEQUENCE</scope>
    <source>
        <strain evidence="1">AF72</strain>
    </source>
</reference>
<sequence>MLRTLRRFFFARKKKKSPPENTVSASTLPPAFSAASGSCSSIWSSVPDALAPSEPVEQGKARYLSFDKFKALPLELQQMILARLTPVEWLPVAHIHPHFKALILAMPKRYVSVASWCNVDPELDEEENLAKRWFEGGRQPGPYPGQKADLYAEFYGGNVETFRQEMEQLGAHSYVANIHPDCRLESALLLIRELADVPLKRLDLGIGHSTAEIWALRNVKVPVMQIRHEEVRSKSSGEIAQRAVVHQVLPVIRQMLAEMIRQWRAGEREIDAIEFFLEGSSRPELGLLTAMVQSLTVGEDSVKLGSHNTLIRRRLD</sequence>
<evidence type="ECO:0000313" key="1">
    <source>
        <dbReference type="EMBL" id="CAJ0561732.1"/>
    </source>
</evidence>
<proteinExistence type="predicted"/>
<evidence type="ECO:0000313" key="2">
    <source>
        <dbReference type="Proteomes" id="UP001177023"/>
    </source>
</evidence>
<evidence type="ECO:0008006" key="3">
    <source>
        <dbReference type="Google" id="ProtNLM"/>
    </source>
</evidence>
<dbReference type="AlphaFoldDB" id="A0AA36C6D8"/>
<accession>A0AA36C6D8</accession>
<gene>
    <name evidence="1" type="ORF">MSPICULIGERA_LOCUS1919</name>
</gene>
<comment type="caution">
    <text evidence="1">The sequence shown here is derived from an EMBL/GenBank/DDBJ whole genome shotgun (WGS) entry which is preliminary data.</text>
</comment>
<dbReference type="Proteomes" id="UP001177023">
    <property type="component" value="Unassembled WGS sequence"/>
</dbReference>
<feature type="non-terminal residue" evidence="1">
    <location>
        <position position="1"/>
    </location>
</feature>
<protein>
    <recommendedName>
        <fullName evidence="3">F-box domain-containing protein</fullName>
    </recommendedName>
</protein>
<keyword evidence="2" id="KW-1185">Reference proteome</keyword>
<organism evidence="1 2">
    <name type="scientific">Mesorhabditis spiculigera</name>
    <dbReference type="NCBI Taxonomy" id="96644"/>
    <lineage>
        <taxon>Eukaryota</taxon>
        <taxon>Metazoa</taxon>
        <taxon>Ecdysozoa</taxon>
        <taxon>Nematoda</taxon>
        <taxon>Chromadorea</taxon>
        <taxon>Rhabditida</taxon>
        <taxon>Rhabditina</taxon>
        <taxon>Rhabditomorpha</taxon>
        <taxon>Rhabditoidea</taxon>
        <taxon>Rhabditidae</taxon>
        <taxon>Mesorhabditinae</taxon>
        <taxon>Mesorhabditis</taxon>
    </lineage>
</organism>
<name>A0AA36C6D8_9BILA</name>